<organism evidence="3 4">
    <name type="scientific">Exidia glandulosa HHB12029</name>
    <dbReference type="NCBI Taxonomy" id="1314781"/>
    <lineage>
        <taxon>Eukaryota</taxon>
        <taxon>Fungi</taxon>
        <taxon>Dikarya</taxon>
        <taxon>Basidiomycota</taxon>
        <taxon>Agaricomycotina</taxon>
        <taxon>Agaricomycetes</taxon>
        <taxon>Auriculariales</taxon>
        <taxon>Exidiaceae</taxon>
        <taxon>Exidia</taxon>
    </lineage>
</organism>
<dbReference type="Gene3D" id="1.25.40.10">
    <property type="entry name" value="Tetratricopeptide repeat domain"/>
    <property type="match status" value="1"/>
</dbReference>
<sequence>MHAQNGESLSTGESIEARAGSSGPRATGLPAVDAISNLTLSDDGIDADAPESPESAAHQKTATAKKAAVSKNKKKALAARRLGGTDDIAFGSVSNIDHSVEEPFELNMHSVLSSINNYTSSIELSKPTGLDVEEYAKSIGLPFERRVQGQQQLDAAGTHGATEDGDDALDAQIPRNIFGPGGPDQIAYMGFGGGIRAEDGPYAFIVCDAFSRLGFKAHPMLNRPLVIEPHVSKIPLRIKEVPGRGKALVALHDIPQGQVFLREPPLLLSKKVLGAIEVVNFDRCLDAMHPRVLAAFESLSNCKPYTGALVQKRHNIMRTNGFYVDFKPLLGPERGEFSAVMQIMSRANHSCAPNTKFGWDWKRFQASFTANRPIMAGEEITVTYTNLYASKAERRAELKKKYFFTCTCERCGPA</sequence>
<dbReference type="InParanoid" id="A0A165ISW4"/>
<dbReference type="InterPro" id="IPR053185">
    <property type="entry name" value="SET_domain_protein"/>
</dbReference>
<dbReference type="STRING" id="1314781.A0A165ISW4"/>
<dbReference type="Pfam" id="PF00856">
    <property type="entry name" value="SET"/>
    <property type="match status" value="1"/>
</dbReference>
<protein>
    <submittedName>
        <fullName evidence="3">SET domain-containing protein</fullName>
    </submittedName>
</protein>
<evidence type="ECO:0000259" key="2">
    <source>
        <dbReference type="PROSITE" id="PS50280"/>
    </source>
</evidence>
<proteinExistence type="predicted"/>
<dbReference type="Proteomes" id="UP000077266">
    <property type="component" value="Unassembled WGS sequence"/>
</dbReference>
<dbReference type="SUPFAM" id="SSF82199">
    <property type="entry name" value="SET domain"/>
    <property type="match status" value="1"/>
</dbReference>
<evidence type="ECO:0000256" key="1">
    <source>
        <dbReference type="SAM" id="MobiDB-lite"/>
    </source>
</evidence>
<dbReference type="SMART" id="SM00317">
    <property type="entry name" value="SET"/>
    <property type="match status" value="1"/>
</dbReference>
<feature type="compositionally biased region" description="Polar residues" evidence="1">
    <location>
        <begin position="1"/>
        <end position="13"/>
    </location>
</feature>
<evidence type="ECO:0000313" key="4">
    <source>
        <dbReference type="Proteomes" id="UP000077266"/>
    </source>
</evidence>
<keyword evidence="4" id="KW-1185">Reference proteome</keyword>
<dbReference type="PANTHER" id="PTHR47332:SF4">
    <property type="entry name" value="SET DOMAIN-CONTAINING PROTEIN 5"/>
    <property type="match status" value="1"/>
</dbReference>
<dbReference type="Gene3D" id="2.170.270.10">
    <property type="entry name" value="SET domain"/>
    <property type="match status" value="1"/>
</dbReference>
<dbReference type="EMBL" id="KV425983">
    <property type="protein sequence ID" value="KZV93830.1"/>
    <property type="molecule type" value="Genomic_DNA"/>
</dbReference>
<feature type="region of interest" description="Disordered" evidence="1">
    <location>
        <begin position="1"/>
        <end position="70"/>
    </location>
</feature>
<name>A0A165ISW4_EXIGL</name>
<dbReference type="CDD" id="cd20071">
    <property type="entry name" value="SET_SMYD"/>
    <property type="match status" value="1"/>
</dbReference>
<gene>
    <name evidence="3" type="ORF">EXIGLDRAFT_767695</name>
</gene>
<reference evidence="3 4" key="1">
    <citation type="journal article" date="2016" name="Mol. Biol. Evol.">
        <title>Comparative Genomics of Early-Diverging Mushroom-Forming Fungi Provides Insights into the Origins of Lignocellulose Decay Capabilities.</title>
        <authorList>
            <person name="Nagy L.G."/>
            <person name="Riley R."/>
            <person name="Tritt A."/>
            <person name="Adam C."/>
            <person name="Daum C."/>
            <person name="Floudas D."/>
            <person name="Sun H."/>
            <person name="Yadav J.S."/>
            <person name="Pangilinan J."/>
            <person name="Larsson K.H."/>
            <person name="Matsuura K."/>
            <person name="Barry K."/>
            <person name="Labutti K."/>
            <person name="Kuo R."/>
            <person name="Ohm R.A."/>
            <person name="Bhattacharya S.S."/>
            <person name="Shirouzu T."/>
            <person name="Yoshinaga Y."/>
            <person name="Martin F.M."/>
            <person name="Grigoriev I.V."/>
            <person name="Hibbett D.S."/>
        </authorList>
    </citation>
    <scope>NUCLEOTIDE SEQUENCE [LARGE SCALE GENOMIC DNA]</scope>
    <source>
        <strain evidence="3 4">HHB12029</strain>
    </source>
</reference>
<dbReference type="InterPro" id="IPR001214">
    <property type="entry name" value="SET_dom"/>
</dbReference>
<dbReference type="AlphaFoldDB" id="A0A165ISW4"/>
<dbReference type="InterPro" id="IPR011990">
    <property type="entry name" value="TPR-like_helical_dom_sf"/>
</dbReference>
<dbReference type="PROSITE" id="PS50280">
    <property type="entry name" value="SET"/>
    <property type="match status" value="1"/>
</dbReference>
<accession>A0A165ISW4</accession>
<dbReference type="InterPro" id="IPR046341">
    <property type="entry name" value="SET_dom_sf"/>
</dbReference>
<feature type="compositionally biased region" description="Low complexity" evidence="1">
    <location>
        <begin position="56"/>
        <end position="70"/>
    </location>
</feature>
<evidence type="ECO:0000313" key="3">
    <source>
        <dbReference type="EMBL" id="KZV93830.1"/>
    </source>
</evidence>
<dbReference type="OrthoDB" id="5945798at2759"/>
<feature type="domain" description="SET" evidence="2">
    <location>
        <begin position="234"/>
        <end position="385"/>
    </location>
</feature>
<dbReference type="PANTHER" id="PTHR47332">
    <property type="entry name" value="SET DOMAIN-CONTAINING PROTEIN 5"/>
    <property type="match status" value="1"/>
</dbReference>